<protein>
    <submittedName>
        <fullName evidence="1">Aldo/keto reductase</fullName>
    </submittedName>
</protein>
<sequence length="319" mass="34821">MICEFSWIPTPVSDEVAFAAIKTGLDSLPPGVKMLLNSSEFYAQDLSTLNLELVARFFEKYPSYVDKAFLSVKGGLKERQLVPDNSPENLRRSVTAILTALRGTKSLDLFESARVDRAYPIEDTVGVLQGFVKEGLFKYIGLSEVKASTVRRAAKVAPITAVEIEVSLWSYWQEAKDVISTCEELGIPVVAYSPLGRGMLTGTLNPSDLEDGDMRKRFTRFQPENWKHNVAVVDALTAVAAKKGITPAQLSIAWVAARGAHVIPLPGSSNAKRTLENIAGGNVTLSEADLVEIDAVLAQHTVKGGRSIDELESHLNYWG</sequence>
<reference evidence="1" key="1">
    <citation type="submission" date="2021-02" db="EMBL/GenBank/DDBJ databases">
        <authorList>
            <consortium name="DOE Joint Genome Institute"/>
            <person name="Ahrendt S."/>
            <person name="Looney B.P."/>
            <person name="Miyauchi S."/>
            <person name="Morin E."/>
            <person name="Drula E."/>
            <person name="Courty P.E."/>
            <person name="Chicoki N."/>
            <person name="Fauchery L."/>
            <person name="Kohler A."/>
            <person name="Kuo A."/>
            <person name="Labutti K."/>
            <person name="Pangilinan J."/>
            <person name="Lipzen A."/>
            <person name="Riley R."/>
            <person name="Andreopoulos W."/>
            <person name="He G."/>
            <person name="Johnson J."/>
            <person name="Barry K.W."/>
            <person name="Grigoriev I.V."/>
            <person name="Nagy L."/>
            <person name="Hibbett D."/>
            <person name="Henrissat B."/>
            <person name="Matheny P.B."/>
            <person name="Labbe J."/>
            <person name="Martin F."/>
        </authorList>
    </citation>
    <scope>NUCLEOTIDE SEQUENCE</scope>
    <source>
        <strain evidence="1">FP105234-sp</strain>
    </source>
</reference>
<accession>A0ACB8RLB7</accession>
<reference evidence="1" key="2">
    <citation type="journal article" date="2022" name="New Phytol.">
        <title>Evolutionary transition to the ectomycorrhizal habit in the genomes of a hyperdiverse lineage of mushroom-forming fungi.</title>
        <authorList>
            <person name="Looney B."/>
            <person name="Miyauchi S."/>
            <person name="Morin E."/>
            <person name="Drula E."/>
            <person name="Courty P.E."/>
            <person name="Kohler A."/>
            <person name="Kuo A."/>
            <person name="LaButti K."/>
            <person name="Pangilinan J."/>
            <person name="Lipzen A."/>
            <person name="Riley R."/>
            <person name="Andreopoulos W."/>
            <person name="He G."/>
            <person name="Johnson J."/>
            <person name="Nolan M."/>
            <person name="Tritt A."/>
            <person name="Barry K.W."/>
            <person name="Grigoriev I.V."/>
            <person name="Nagy L.G."/>
            <person name="Hibbett D."/>
            <person name="Henrissat B."/>
            <person name="Matheny P.B."/>
            <person name="Labbe J."/>
            <person name="Martin F.M."/>
        </authorList>
    </citation>
    <scope>NUCLEOTIDE SEQUENCE</scope>
    <source>
        <strain evidence="1">FP105234-sp</strain>
    </source>
</reference>
<gene>
    <name evidence="1" type="ORF">FA95DRAFT_1496968</name>
</gene>
<evidence type="ECO:0000313" key="2">
    <source>
        <dbReference type="Proteomes" id="UP000814033"/>
    </source>
</evidence>
<dbReference type="EMBL" id="MU275981">
    <property type="protein sequence ID" value="KAI0044496.1"/>
    <property type="molecule type" value="Genomic_DNA"/>
</dbReference>
<evidence type="ECO:0000313" key="1">
    <source>
        <dbReference type="EMBL" id="KAI0044496.1"/>
    </source>
</evidence>
<organism evidence="1 2">
    <name type="scientific">Auriscalpium vulgare</name>
    <dbReference type="NCBI Taxonomy" id="40419"/>
    <lineage>
        <taxon>Eukaryota</taxon>
        <taxon>Fungi</taxon>
        <taxon>Dikarya</taxon>
        <taxon>Basidiomycota</taxon>
        <taxon>Agaricomycotina</taxon>
        <taxon>Agaricomycetes</taxon>
        <taxon>Russulales</taxon>
        <taxon>Auriscalpiaceae</taxon>
        <taxon>Auriscalpium</taxon>
    </lineage>
</organism>
<keyword evidence="2" id="KW-1185">Reference proteome</keyword>
<proteinExistence type="predicted"/>
<name>A0ACB8RLB7_9AGAM</name>
<dbReference type="Proteomes" id="UP000814033">
    <property type="component" value="Unassembled WGS sequence"/>
</dbReference>
<comment type="caution">
    <text evidence="1">The sequence shown here is derived from an EMBL/GenBank/DDBJ whole genome shotgun (WGS) entry which is preliminary data.</text>
</comment>